<protein>
    <submittedName>
        <fullName evidence="1">Uncharacterized protein</fullName>
    </submittedName>
</protein>
<accession>A0A177G716</accession>
<name>A0A177G716_9PROT</name>
<dbReference type="EMBL" id="LVHD01000033">
    <property type="protein sequence ID" value="OAG75591.1"/>
    <property type="molecule type" value="Genomic_DNA"/>
</dbReference>
<gene>
    <name evidence="1" type="ORF">Amal_03236</name>
</gene>
<evidence type="ECO:0000313" key="2">
    <source>
        <dbReference type="Proteomes" id="UP000077349"/>
    </source>
</evidence>
<sequence length="116" mass="13225">MTGMMVPETTMHKNNSMKARQNQIRLTGKVPPVKPEPKAFRVQGFTDHQLRAGILTLYSRHIATACRLVMNIHSALEKLSLTGLFLSDKRGCILIHNRCNMRLHNSCDLRKNRNSN</sequence>
<evidence type="ECO:0000313" key="1">
    <source>
        <dbReference type="EMBL" id="OAG75591.1"/>
    </source>
</evidence>
<reference evidence="1 2" key="1">
    <citation type="submission" date="2016-03" db="EMBL/GenBank/DDBJ databases">
        <title>Draft genome sequence of Acetobacter malorum CECT 7742, a strain isolated from strawberry vinegar.</title>
        <authorList>
            <person name="Sainz F."/>
            <person name="Mas A."/>
            <person name="Torija M.J."/>
        </authorList>
    </citation>
    <scope>NUCLEOTIDE SEQUENCE [LARGE SCALE GENOMIC DNA]</scope>
    <source>
        <strain evidence="1 2">CECT 7742</strain>
    </source>
</reference>
<proteinExistence type="predicted"/>
<organism evidence="1 2">
    <name type="scientific">Acetobacter malorum</name>
    <dbReference type="NCBI Taxonomy" id="178901"/>
    <lineage>
        <taxon>Bacteria</taxon>
        <taxon>Pseudomonadati</taxon>
        <taxon>Pseudomonadota</taxon>
        <taxon>Alphaproteobacteria</taxon>
        <taxon>Acetobacterales</taxon>
        <taxon>Acetobacteraceae</taxon>
        <taxon>Acetobacter</taxon>
    </lineage>
</organism>
<comment type="caution">
    <text evidence="1">The sequence shown here is derived from an EMBL/GenBank/DDBJ whole genome shotgun (WGS) entry which is preliminary data.</text>
</comment>
<dbReference type="AlphaFoldDB" id="A0A177G716"/>
<dbReference type="Proteomes" id="UP000077349">
    <property type="component" value="Unassembled WGS sequence"/>
</dbReference>